<protein>
    <submittedName>
        <fullName evidence="7">Lysylphosphatidylglycerol synthase transmembrane domain-containing protein</fullName>
    </submittedName>
</protein>
<evidence type="ECO:0000256" key="4">
    <source>
        <dbReference type="ARBA" id="ARBA00022989"/>
    </source>
</evidence>
<organism evidence="7 8">
    <name type="scientific">Leifsonia williamsii</name>
    <dbReference type="NCBI Taxonomy" id="3035919"/>
    <lineage>
        <taxon>Bacteria</taxon>
        <taxon>Bacillati</taxon>
        <taxon>Actinomycetota</taxon>
        <taxon>Actinomycetes</taxon>
        <taxon>Micrococcales</taxon>
        <taxon>Microbacteriaceae</taxon>
        <taxon>Leifsonia</taxon>
    </lineage>
</organism>
<dbReference type="InterPro" id="IPR022791">
    <property type="entry name" value="L-PG_synthase/AglD"/>
</dbReference>
<dbReference type="PANTHER" id="PTHR40277">
    <property type="entry name" value="BLL5419 PROTEIN"/>
    <property type="match status" value="1"/>
</dbReference>
<dbReference type="EMBL" id="JAROCF010000001">
    <property type="protein sequence ID" value="MDN4613883.1"/>
    <property type="molecule type" value="Genomic_DNA"/>
</dbReference>
<evidence type="ECO:0000256" key="1">
    <source>
        <dbReference type="ARBA" id="ARBA00004651"/>
    </source>
</evidence>
<keyword evidence="5 6" id="KW-0472">Membrane</keyword>
<comment type="caution">
    <text evidence="7">The sequence shown here is derived from an EMBL/GenBank/DDBJ whole genome shotgun (WGS) entry which is preliminary data.</text>
</comment>
<gene>
    <name evidence="7" type="ORF">P5G50_05395</name>
</gene>
<feature type="transmembrane region" description="Helical" evidence="6">
    <location>
        <begin position="279"/>
        <end position="307"/>
    </location>
</feature>
<keyword evidence="3 6" id="KW-0812">Transmembrane</keyword>
<sequence length="351" mass="34623">MSASVAARGAGVVRLREVTASPWFRPVVRVALGAVVLIAVVLQVGAAPFLAGLAALDVPTVAAAVALTALATAAAAWRWSTVSRALGVPLRWGAAVAMYYRSQFLNSVLPGGVVGDVGRAVDHGRSVERLGPAARAVVIERTIGQVVQLVIAVPVVLLAGTGFGGMILPPLAIGVGGAAATVALAAVIAGVASARARRVLLREAAALRGLGSAGAVVKCVLASVVVCLAHVGTFVVAAEAVGVAIPPPQVVALAFVVLLAASLPIGVGGWGPREGVAGWAFAAAGVGATAGVAAATLFGVVTLLAVLPGAVIPRRAFTPRATSPAGVPSAVSTAFAWSITSPTPAPRSPRP</sequence>
<evidence type="ECO:0000256" key="3">
    <source>
        <dbReference type="ARBA" id="ARBA00022692"/>
    </source>
</evidence>
<feature type="transmembrane region" description="Helical" evidence="6">
    <location>
        <begin position="30"/>
        <end position="55"/>
    </location>
</feature>
<name>A0ABT8K8V0_9MICO</name>
<dbReference type="RefSeq" id="WP_301210302.1">
    <property type="nucleotide sequence ID" value="NZ_JAROCF010000001.1"/>
</dbReference>
<keyword evidence="8" id="KW-1185">Reference proteome</keyword>
<feature type="transmembrane region" description="Helical" evidence="6">
    <location>
        <begin position="215"/>
        <end position="238"/>
    </location>
</feature>
<proteinExistence type="predicted"/>
<keyword evidence="2" id="KW-1003">Cell membrane</keyword>
<feature type="transmembrane region" description="Helical" evidence="6">
    <location>
        <begin position="146"/>
        <end position="167"/>
    </location>
</feature>
<feature type="transmembrane region" description="Helical" evidence="6">
    <location>
        <begin position="173"/>
        <end position="194"/>
    </location>
</feature>
<keyword evidence="4 6" id="KW-1133">Transmembrane helix</keyword>
<evidence type="ECO:0000313" key="7">
    <source>
        <dbReference type="EMBL" id="MDN4613883.1"/>
    </source>
</evidence>
<dbReference type="Pfam" id="PF03706">
    <property type="entry name" value="LPG_synthase_TM"/>
    <property type="match status" value="1"/>
</dbReference>
<feature type="transmembrane region" description="Helical" evidence="6">
    <location>
        <begin position="61"/>
        <end position="79"/>
    </location>
</feature>
<dbReference type="PANTHER" id="PTHR40277:SF1">
    <property type="entry name" value="BLL5419 PROTEIN"/>
    <property type="match status" value="1"/>
</dbReference>
<evidence type="ECO:0000313" key="8">
    <source>
        <dbReference type="Proteomes" id="UP001174208"/>
    </source>
</evidence>
<evidence type="ECO:0000256" key="5">
    <source>
        <dbReference type="ARBA" id="ARBA00023136"/>
    </source>
</evidence>
<dbReference type="Proteomes" id="UP001174208">
    <property type="component" value="Unassembled WGS sequence"/>
</dbReference>
<evidence type="ECO:0000256" key="6">
    <source>
        <dbReference type="SAM" id="Phobius"/>
    </source>
</evidence>
<evidence type="ECO:0000256" key="2">
    <source>
        <dbReference type="ARBA" id="ARBA00022475"/>
    </source>
</evidence>
<comment type="subcellular location">
    <subcellularLocation>
        <location evidence="1">Cell membrane</location>
        <topology evidence="1">Multi-pass membrane protein</topology>
    </subcellularLocation>
</comment>
<reference evidence="7" key="1">
    <citation type="submission" date="2023-06" db="EMBL/GenBank/DDBJ databases">
        <title>MT1 and MT2 Draft Genomes of Novel Species.</title>
        <authorList>
            <person name="Venkateswaran K."/>
        </authorList>
    </citation>
    <scope>NUCLEOTIDE SEQUENCE</scope>
    <source>
        <strain evidence="7">F6_8S_P_1B</strain>
    </source>
</reference>
<accession>A0ABT8K8V0</accession>
<feature type="transmembrane region" description="Helical" evidence="6">
    <location>
        <begin position="250"/>
        <end position="267"/>
    </location>
</feature>